<dbReference type="RefSeq" id="WP_170117755.1">
    <property type="nucleotide sequence ID" value="NZ_QGGO01000008.1"/>
</dbReference>
<name>A0A316E9R1_9BACT</name>
<reference evidence="1 2" key="1">
    <citation type="submission" date="2018-05" db="EMBL/GenBank/DDBJ databases">
        <title>Genomic Encyclopedia of Archaeal and Bacterial Type Strains, Phase II (KMG-II): from individual species to whole genera.</title>
        <authorList>
            <person name="Goeker M."/>
        </authorList>
    </citation>
    <scope>NUCLEOTIDE SEQUENCE [LARGE SCALE GENOMIC DNA]</scope>
    <source>
        <strain evidence="1 2">DSM 22214</strain>
    </source>
</reference>
<dbReference type="EMBL" id="QGGO01000008">
    <property type="protein sequence ID" value="PWK27117.1"/>
    <property type="molecule type" value="Genomic_DNA"/>
</dbReference>
<sequence>MTPQKTLEIKEKILFGLEKTYENLIEYKKYKKSDLVVMRDKKIVRIKPE</sequence>
<proteinExistence type="predicted"/>
<dbReference type="Proteomes" id="UP000245489">
    <property type="component" value="Unassembled WGS sequence"/>
</dbReference>
<evidence type="ECO:0000313" key="2">
    <source>
        <dbReference type="Proteomes" id="UP000245489"/>
    </source>
</evidence>
<dbReference type="AlphaFoldDB" id="A0A316E9R1"/>
<gene>
    <name evidence="1" type="ORF">LV89_01931</name>
</gene>
<organism evidence="1 2">
    <name type="scientific">Arcicella aurantiaca</name>
    <dbReference type="NCBI Taxonomy" id="591202"/>
    <lineage>
        <taxon>Bacteria</taxon>
        <taxon>Pseudomonadati</taxon>
        <taxon>Bacteroidota</taxon>
        <taxon>Cytophagia</taxon>
        <taxon>Cytophagales</taxon>
        <taxon>Flectobacillaceae</taxon>
        <taxon>Arcicella</taxon>
    </lineage>
</organism>
<protein>
    <submittedName>
        <fullName evidence="1">Uncharacterized protein</fullName>
    </submittedName>
</protein>
<comment type="caution">
    <text evidence="1">The sequence shown here is derived from an EMBL/GenBank/DDBJ whole genome shotgun (WGS) entry which is preliminary data.</text>
</comment>
<keyword evidence="2" id="KW-1185">Reference proteome</keyword>
<evidence type="ECO:0000313" key="1">
    <source>
        <dbReference type="EMBL" id="PWK27117.1"/>
    </source>
</evidence>
<accession>A0A316E9R1</accession>